<comment type="caution">
    <text evidence="1">The sequence shown here is derived from an EMBL/GenBank/DDBJ whole genome shotgun (WGS) entry which is preliminary data.</text>
</comment>
<dbReference type="Proteomes" id="UP000689195">
    <property type="component" value="Unassembled WGS sequence"/>
</dbReference>
<reference evidence="1" key="1">
    <citation type="submission" date="2021-01" db="EMBL/GenBank/DDBJ databases">
        <authorList>
            <consortium name="Genoscope - CEA"/>
            <person name="William W."/>
        </authorList>
    </citation>
    <scope>NUCLEOTIDE SEQUENCE</scope>
</reference>
<name>A0A8S1XDB7_9CILI</name>
<dbReference type="EMBL" id="CAJJDO010000120">
    <property type="protein sequence ID" value="CAD8198853.1"/>
    <property type="molecule type" value="Genomic_DNA"/>
</dbReference>
<dbReference type="AlphaFoldDB" id="A0A8S1XDB7"/>
<proteinExistence type="predicted"/>
<gene>
    <name evidence="1" type="ORF">PPENT_87.1.T1200035</name>
</gene>
<accession>A0A8S1XDB7</accession>
<keyword evidence="2" id="KW-1185">Reference proteome</keyword>
<organism evidence="1 2">
    <name type="scientific">Paramecium pentaurelia</name>
    <dbReference type="NCBI Taxonomy" id="43138"/>
    <lineage>
        <taxon>Eukaryota</taxon>
        <taxon>Sar</taxon>
        <taxon>Alveolata</taxon>
        <taxon>Ciliophora</taxon>
        <taxon>Intramacronucleata</taxon>
        <taxon>Oligohymenophorea</taxon>
        <taxon>Peniculida</taxon>
        <taxon>Parameciidae</taxon>
        <taxon>Paramecium</taxon>
    </lineage>
</organism>
<evidence type="ECO:0000313" key="1">
    <source>
        <dbReference type="EMBL" id="CAD8198853.1"/>
    </source>
</evidence>
<evidence type="ECO:0000313" key="2">
    <source>
        <dbReference type="Proteomes" id="UP000689195"/>
    </source>
</evidence>
<protein>
    <submittedName>
        <fullName evidence="1">Uncharacterized protein</fullName>
    </submittedName>
</protein>
<sequence length="95" mass="11525">MNYQRKSQQYVKIKCEFQFPQKLRIILLVIIMVNVQEMKFIQQEDHFISYGVEQDILQNYIQLNQILQKSSLQQSQQILEVSSLFKILKYRNQNL</sequence>